<evidence type="ECO:0000256" key="3">
    <source>
        <dbReference type="ARBA" id="ARBA00022833"/>
    </source>
</evidence>
<reference evidence="5 6" key="1">
    <citation type="submission" date="2019-10" db="EMBL/GenBank/DDBJ databases">
        <title>Whole genome shotgun sequence of Acrocarpospora corrugata NBRC 13972.</title>
        <authorList>
            <person name="Ichikawa N."/>
            <person name="Kimura A."/>
            <person name="Kitahashi Y."/>
            <person name="Komaki H."/>
            <person name="Oguchi A."/>
        </authorList>
    </citation>
    <scope>NUCLEOTIDE SEQUENCE [LARGE SCALE GENOMIC DNA]</scope>
    <source>
        <strain evidence="5 6">NBRC 13972</strain>
    </source>
</reference>
<dbReference type="Pfam" id="PF01155">
    <property type="entry name" value="HypA"/>
    <property type="match status" value="1"/>
</dbReference>
<protein>
    <recommendedName>
        <fullName evidence="4">Hydrogenase maturation factor HypA</fullName>
    </recommendedName>
</protein>
<dbReference type="PIRSF" id="PIRSF004761">
    <property type="entry name" value="Hydrgn_mat_HypA"/>
    <property type="match status" value="1"/>
</dbReference>
<gene>
    <name evidence="4" type="primary">hypA</name>
    <name evidence="5" type="ORF">Acor_33370</name>
</gene>
<feature type="binding site" evidence="4">
    <location>
        <position position="94"/>
    </location>
    <ligand>
        <name>Zn(2+)</name>
        <dbReference type="ChEBI" id="CHEBI:29105"/>
    </ligand>
</feature>
<dbReference type="PANTHER" id="PTHR34535:SF3">
    <property type="entry name" value="HYDROGENASE MATURATION FACTOR HYPA"/>
    <property type="match status" value="1"/>
</dbReference>
<dbReference type="EMBL" id="BLAD01000049">
    <property type="protein sequence ID" value="GES01273.1"/>
    <property type="molecule type" value="Genomic_DNA"/>
</dbReference>
<dbReference type="GO" id="GO:0008270">
    <property type="term" value="F:zinc ion binding"/>
    <property type="evidence" value="ECO:0007669"/>
    <property type="project" value="UniProtKB-UniRule"/>
</dbReference>
<comment type="similarity">
    <text evidence="4">Belongs to the HypA/HybF family.</text>
</comment>
<dbReference type="GO" id="GO:0051604">
    <property type="term" value="P:protein maturation"/>
    <property type="evidence" value="ECO:0007669"/>
    <property type="project" value="InterPro"/>
</dbReference>
<feature type="binding site" evidence="4">
    <location>
        <position position="76"/>
    </location>
    <ligand>
        <name>Zn(2+)</name>
        <dbReference type="ChEBI" id="CHEBI:29105"/>
    </ligand>
</feature>
<keyword evidence="6" id="KW-1185">Reference proteome</keyword>
<comment type="function">
    <text evidence="4">Involved in the maturation of [NiFe] hydrogenases. Required for nickel insertion into the metal center of the hydrogenase.</text>
</comment>
<dbReference type="Gene3D" id="3.30.2320.80">
    <property type="match status" value="1"/>
</dbReference>
<sequence length="118" mass="11936">MHETGLSDAIVQAVLDRADGRKVTAVRVRVGGHIGGHEVDPHVIDQGFRVAAAGTPAQDADVEVVIEPLAVRCRDCGVQGAALDAPALAACPCCGGVDIEVVGGADVQLEEITFGGGV</sequence>
<dbReference type="AlphaFoldDB" id="A0A5M3W1T1"/>
<proteinExistence type="inferred from homology"/>
<evidence type="ECO:0000256" key="1">
    <source>
        <dbReference type="ARBA" id="ARBA00022596"/>
    </source>
</evidence>
<dbReference type="GO" id="GO:0016151">
    <property type="term" value="F:nickel cation binding"/>
    <property type="evidence" value="ECO:0007669"/>
    <property type="project" value="UniProtKB-UniRule"/>
</dbReference>
<evidence type="ECO:0000256" key="4">
    <source>
        <dbReference type="HAMAP-Rule" id="MF_00213"/>
    </source>
</evidence>
<feature type="binding site" evidence="4">
    <location>
        <position position="2"/>
    </location>
    <ligand>
        <name>Ni(2+)</name>
        <dbReference type="ChEBI" id="CHEBI:49786"/>
    </ligand>
</feature>
<feature type="binding site" evidence="4">
    <location>
        <position position="73"/>
    </location>
    <ligand>
        <name>Zn(2+)</name>
        <dbReference type="ChEBI" id="CHEBI:29105"/>
    </ligand>
</feature>
<dbReference type="Proteomes" id="UP000334990">
    <property type="component" value="Unassembled WGS sequence"/>
</dbReference>
<dbReference type="HAMAP" id="MF_00213">
    <property type="entry name" value="HypA_HybF"/>
    <property type="match status" value="1"/>
</dbReference>
<evidence type="ECO:0000313" key="6">
    <source>
        <dbReference type="Proteomes" id="UP000334990"/>
    </source>
</evidence>
<keyword evidence="2 4" id="KW-0479">Metal-binding</keyword>
<dbReference type="PANTHER" id="PTHR34535">
    <property type="entry name" value="HYDROGENASE MATURATION FACTOR HYPA"/>
    <property type="match status" value="1"/>
</dbReference>
<feature type="binding site" evidence="4">
    <location>
        <position position="91"/>
    </location>
    <ligand>
        <name>Zn(2+)</name>
        <dbReference type="ChEBI" id="CHEBI:29105"/>
    </ligand>
</feature>
<evidence type="ECO:0000256" key="2">
    <source>
        <dbReference type="ARBA" id="ARBA00022723"/>
    </source>
</evidence>
<evidence type="ECO:0000313" key="5">
    <source>
        <dbReference type="EMBL" id="GES01273.1"/>
    </source>
</evidence>
<dbReference type="InterPro" id="IPR000688">
    <property type="entry name" value="HypA/HybF"/>
</dbReference>
<accession>A0A5M3W1T1</accession>
<keyword evidence="3 4" id="KW-0862">Zinc</keyword>
<keyword evidence="1 4" id="KW-0533">Nickel</keyword>
<name>A0A5M3W1T1_9ACTN</name>
<comment type="caution">
    <text evidence="5">The sequence shown here is derived from an EMBL/GenBank/DDBJ whole genome shotgun (WGS) entry which is preliminary data.</text>
</comment>
<dbReference type="RefSeq" id="WP_246238689.1">
    <property type="nucleotide sequence ID" value="NZ_BAAABN010000032.1"/>
</dbReference>
<organism evidence="5 6">
    <name type="scientific">Acrocarpospora corrugata</name>
    <dbReference type="NCBI Taxonomy" id="35763"/>
    <lineage>
        <taxon>Bacteria</taxon>
        <taxon>Bacillati</taxon>
        <taxon>Actinomycetota</taxon>
        <taxon>Actinomycetes</taxon>
        <taxon>Streptosporangiales</taxon>
        <taxon>Streptosporangiaceae</taxon>
        <taxon>Acrocarpospora</taxon>
    </lineage>
</organism>